<dbReference type="AlphaFoldDB" id="A0A4Q2KK68"/>
<dbReference type="RefSeq" id="WP_129523137.1">
    <property type="nucleotide sequence ID" value="NZ_SDPV01000001.1"/>
</dbReference>
<proteinExistence type="predicted"/>
<evidence type="ECO:0000313" key="2">
    <source>
        <dbReference type="EMBL" id="RXZ65654.1"/>
    </source>
</evidence>
<organism evidence="2 3">
    <name type="scientific">Pelagerythrobacter rhizovicinus</name>
    <dbReference type="NCBI Taxonomy" id="2268576"/>
    <lineage>
        <taxon>Bacteria</taxon>
        <taxon>Pseudomonadati</taxon>
        <taxon>Pseudomonadota</taxon>
        <taxon>Alphaproteobacteria</taxon>
        <taxon>Sphingomonadales</taxon>
        <taxon>Erythrobacteraceae</taxon>
        <taxon>Pelagerythrobacter</taxon>
    </lineage>
</organism>
<sequence>MLQTLSLPRLSRKAVIAAATMLALLAAAAALWAQVEGDRGIAPVASSGDIEVGGVEVDVRGENAEDAREKGWREAQRKAWEKLGGPDIPDSQLQGLVAAVVIEQENIGPRRYVARLGVTFDRGRAGALLGASGRGPGSAPMLLVPVTRSAGTYMVYEARNPWQRAWAEYQAGSSRINYVRPSGAGGDSLLITYGQTDRRSRTWWRNVLDQFSAADVLVPVAHLDYKWPGGPIEGRFTARYGPDNAYLDSFTLTAESPEQLQPMLDQAVLRFNAIFERALAEGKLRPDPTLDLGTVEADRAIQRLIELGRAALARDRSDAAAREAELIGETAPGEAATPPAAAQVATYLVQFATPDAGAFDASIAAVRAAPGVRSAAVTSTAIGGHSVMSVGYAGSMDQLAEALRARGFTVRQSGNVISISR</sequence>
<protein>
    <submittedName>
        <fullName evidence="2">Heavy-metal-associated domain-containing protein</fullName>
    </submittedName>
</protein>
<dbReference type="OrthoDB" id="7420165at2"/>
<feature type="chain" id="PRO_5020635399" evidence="1">
    <location>
        <begin position="34"/>
        <end position="421"/>
    </location>
</feature>
<keyword evidence="3" id="KW-1185">Reference proteome</keyword>
<dbReference type="EMBL" id="SDPV01000001">
    <property type="protein sequence ID" value="RXZ65654.1"/>
    <property type="molecule type" value="Genomic_DNA"/>
</dbReference>
<accession>A0A4Q2KK68</accession>
<gene>
    <name evidence="2" type="ORF">ETX26_02630</name>
</gene>
<comment type="caution">
    <text evidence="2">The sequence shown here is derived from an EMBL/GenBank/DDBJ whole genome shotgun (WGS) entry which is preliminary data.</text>
</comment>
<keyword evidence="1" id="KW-0732">Signal</keyword>
<feature type="signal peptide" evidence="1">
    <location>
        <begin position="1"/>
        <end position="33"/>
    </location>
</feature>
<dbReference type="Proteomes" id="UP000293623">
    <property type="component" value="Unassembled WGS sequence"/>
</dbReference>
<evidence type="ECO:0000313" key="3">
    <source>
        <dbReference type="Proteomes" id="UP000293623"/>
    </source>
</evidence>
<name>A0A4Q2KK68_9SPHN</name>
<evidence type="ECO:0000256" key="1">
    <source>
        <dbReference type="SAM" id="SignalP"/>
    </source>
</evidence>
<reference evidence="2 3" key="1">
    <citation type="submission" date="2019-01" db="EMBL/GenBank/DDBJ databases">
        <title>Altererythrobacter rhizovicinus sp. nov., isolated from the rhizosphere soil of Haloxylon ammodendron.</title>
        <authorList>
            <person name="Li H.-P."/>
            <person name="Gou J.-Y."/>
            <person name="Yao D."/>
            <person name="Han Q.-Q."/>
            <person name="Shao K.-Z."/>
            <person name="Zhao Q."/>
            <person name="Zhang J.-L."/>
        </authorList>
    </citation>
    <scope>NUCLEOTIDE SEQUENCE [LARGE SCALE GENOMIC DNA]</scope>
    <source>
        <strain evidence="2 3">AY-3R</strain>
    </source>
</reference>